<evidence type="ECO:0000256" key="4">
    <source>
        <dbReference type="ARBA" id="ARBA00022827"/>
    </source>
</evidence>
<feature type="domain" description="Acyl-CoA dehydrogenase/oxidase N-terminal" evidence="8">
    <location>
        <begin position="32"/>
        <end position="119"/>
    </location>
</feature>
<keyword evidence="10" id="KW-1185">Reference proteome</keyword>
<sequence>MPKPELDKLAAELEAHLGDPHDPASRMPFERILDHDEREEYPYPFVNLLQRWGVHEYNIPAAQGGRAGDVETGFNLLRLVARRDPTTATALIITSLAFLPAWIAGTAEQKQYLVDAMKQGSRYAWGLSERNHGSDVLGNELRADKVDGGYLLTGEKWLIGNARVADGLTVFARTKESGGPAGYSILLLEKRRTPAGSVEELPNERLHGLRAIDMSGIRVDGVFVPDSARIGAEGAGLEIALQTSQVARTLIGSIALSAVDTALRGTLDFTEHRVIFGRTVSDIPYSRRQLTECFADLMVADAVSLGAVRSLQLVPEQASVWSSVAKYLVPTMLERTMSQLNVVLGARFYLRDDPHHGIHQKMLRDLLVANFADGNTVVNLKNLALQSDGLLAAAVEPPTGAADAAEERVADLYGMGRPLPLYRPWDQELFSRGRDDALLAAPASLAALRRLAAGVRSEEGDRLRRAADTAAELLGRASALHARSRTLKTGLGREYGQSAELFDLAKEYCLLHAVAACVHTHVHSAAAMEDPLPSGALLLLQLERLRRQWYPHEAVTTAADVDEVMVVLRRLHRGDRLFSHWQFRLAARTGPRPGAR</sequence>
<keyword evidence="3 5" id="KW-0285">Flavoprotein</keyword>
<comment type="caution">
    <text evidence="9">The sequence shown here is derived from an EMBL/GenBank/DDBJ whole genome shotgun (WGS) entry which is preliminary data.</text>
</comment>
<evidence type="ECO:0000259" key="6">
    <source>
        <dbReference type="Pfam" id="PF00441"/>
    </source>
</evidence>
<gene>
    <name evidence="9" type="ORF">GCM10009663_01130</name>
</gene>
<dbReference type="InterPro" id="IPR046373">
    <property type="entry name" value="Acyl-CoA_Oxase/DH_mid-dom_sf"/>
</dbReference>
<dbReference type="Pfam" id="PF00441">
    <property type="entry name" value="Acyl-CoA_dh_1"/>
    <property type="match status" value="1"/>
</dbReference>
<evidence type="ECO:0000313" key="9">
    <source>
        <dbReference type="EMBL" id="GAA1069302.1"/>
    </source>
</evidence>
<evidence type="ECO:0000256" key="3">
    <source>
        <dbReference type="ARBA" id="ARBA00022630"/>
    </source>
</evidence>
<evidence type="ECO:0000259" key="8">
    <source>
        <dbReference type="Pfam" id="PF02771"/>
    </source>
</evidence>
<dbReference type="PANTHER" id="PTHR43884:SF19">
    <property type="entry name" value="ACYL-COA DEHYDROGENASE FADE4-RELATED"/>
    <property type="match status" value="1"/>
</dbReference>
<feature type="domain" description="Acyl-CoA oxidase/dehydrogenase middle" evidence="7">
    <location>
        <begin position="125"/>
        <end position="221"/>
    </location>
</feature>
<dbReference type="EMBL" id="BAAALD010000001">
    <property type="protein sequence ID" value="GAA1069302.1"/>
    <property type="molecule type" value="Genomic_DNA"/>
</dbReference>
<evidence type="ECO:0000313" key="10">
    <source>
        <dbReference type="Proteomes" id="UP001499987"/>
    </source>
</evidence>
<dbReference type="PANTHER" id="PTHR43884">
    <property type="entry name" value="ACYL-COA DEHYDROGENASE"/>
    <property type="match status" value="1"/>
</dbReference>
<reference evidence="10" key="1">
    <citation type="journal article" date="2019" name="Int. J. Syst. Evol. Microbiol.">
        <title>The Global Catalogue of Microorganisms (GCM) 10K type strain sequencing project: providing services to taxonomists for standard genome sequencing and annotation.</title>
        <authorList>
            <consortium name="The Broad Institute Genomics Platform"/>
            <consortium name="The Broad Institute Genome Sequencing Center for Infectious Disease"/>
            <person name="Wu L."/>
            <person name="Ma J."/>
        </authorList>
    </citation>
    <scope>NUCLEOTIDE SEQUENCE [LARGE SCALE GENOMIC DNA]</scope>
    <source>
        <strain evidence="10">JCM 13002</strain>
    </source>
</reference>
<feature type="domain" description="Acyl-CoA dehydrogenase/oxidase C-terminal" evidence="6">
    <location>
        <begin position="234"/>
        <end position="384"/>
    </location>
</feature>
<dbReference type="CDD" id="cd00567">
    <property type="entry name" value="ACAD"/>
    <property type="match status" value="1"/>
</dbReference>
<dbReference type="InterPro" id="IPR009075">
    <property type="entry name" value="AcylCo_DH/oxidase_C"/>
</dbReference>
<dbReference type="Gene3D" id="1.20.140.10">
    <property type="entry name" value="Butyryl-CoA Dehydrogenase, subunit A, domain 3"/>
    <property type="match status" value="1"/>
</dbReference>
<dbReference type="Gene3D" id="1.10.540.10">
    <property type="entry name" value="Acyl-CoA dehydrogenase/oxidase, N-terminal domain"/>
    <property type="match status" value="1"/>
</dbReference>
<dbReference type="Pfam" id="PF02770">
    <property type="entry name" value="Acyl-CoA_dh_M"/>
    <property type="match status" value="1"/>
</dbReference>
<accession>A0ABP4DUR8</accession>
<dbReference type="InterPro" id="IPR036250">
    <property type="entry name" value="AcylCo_DH-like_C"/>
</dbReference>
<dbReference type="Pfam" id="PF02771">
    <property type="entry name" value="Acyl-CoA_dh_N"/>
    <property type="match status" value="1"/>
</dbReference>
<dbReference type="InterPro" id="IPR037069">
    <property type="entry name" value="AcylCoA_DH/ox_N_sf"/>
</dbReference>
<dbReference type="Gene3D" id="2.40.110.10">
    <property type="entry name" value="Butyryl-CoA Dehydrogenase, subunit A, domain 2"/>
    <property type="match status" value="1"/>
</dbReference>
<dbReference type="InterPro" id="IPR009100">
    <property type="entry name" value="AcylCoA_DH/oxidase_NM_dom_sf"/>
</dbReference>
<keyword evidence="5" id="KW-0560">Oxidoreductase</keyword>
<keyword evidence="4 5" id="KW-0274">FAD</keyword>
<dbReference type="Proteomes" id="UP001499987">
    <property type="component" value="Unassembled WGS sequence"/>
</dbReference>
<evidence type="ECO:0000256" key="5">
    <source>
        <dbReference type="RuleBase" id="RU362125"/>
    </source>
</evidence>
<protein>
    <submittedName>
        <fullName evidence="9">Acyl-CoA dehydrogenase</fullName>
    </submittedName>
</protein>
<proteinExistence type="inferred from homology"/>
<dbReference type="SUPFAM" id="SSF56645">
    <property type="entry name" value="Acyl-CoA dehydrogenase NM domain-like"/>
    <property type="match status" value="1"/>
</dbReference>
<comment type="cofactor">
    <cofactor evidence="1 5">
        <name>FAD</name>
        <dbReference type="ChEBI" id="CHEBI:57692"/>
    </cofactor>
</comment>
<dbReference type="InterPro" id="IPR006091">
    <property type="entry name" value="Acyl-CoA_Oxase/DH_mid-dom"/>
</dbReference>
<evidence type="ECO:0000256" key="1">
    <source>
        <dbReference type="ARBA" id="ARBA00001974"/>
    </source>
</evidence>
<evidence type="ECO:0000256" key="2">
    <source>
        <dbReference type="ARBA" id="ARBA00009347"/>
    </source>
</evidence>
<dbReference type="RefSeq" id="WP_344621435.1">
    <property type="nucleotide sequence ID" value="NZ_BAAALD010000001.1"/>
</dbReference>
<organism evidence="9 10">
    <name type="scientific">Kitasatospora arboriphila</name>
    <dbReference type="NCBI Taxonomy" id="258052"/>
    <lineage>
        <taxon>Bacteria</taxon>
        <taxon>Bacillati</taxon>
        <taxon>Actinomycetota</taxon>
        <taxon>Actinomycetes</taxon>
        <taxon>Kitasatosporales</taxon>
        <taxon>Streptomycetaceae</taxon>
        <taxon>Kitasatospora</taxon>
    </lineage>
</organism>
<dbReference type="InterPro" id="IPR013786">
    <property type="entry name" value="AcylCoA_DH/ox_N"/>
</dbReference>
<dbReference type="SUPFAM" id="SSF47203">
    <property type="entry name" value="Acyl-CoA dehydrogenase C-terminal domain-like"/>
    <property type="match status" value="1"/>
</dbReference>
<comment type="similarity">
    <text evidence="2 5">Belongs to the acyl-CoA dehydrogenase family.</text>
</comment>
<name>A0ABP4DUR8_9ACTN</name>
<evidence type="ECO:0000259" key="7">
    <source>
        <dbReference type="Pfam" id="PF02770"/>
    </source>
</evidence>